<name>A0A9P0DWI9_PHACE</name>
<dbReference type="Proteomes" id="UP001153737">
    <property type="component" value="Chromosome 5"/>
</dbReference>
<keyword evidence="8" id="KW-1185">Reference proteome</keyword>
<dbReference type="OrthoDB" id="7543230at2759"/>
<keyword evidence="4" id="KW-0804">Transcription</keyword>
<dbReference type="EMBL" id="OU896711">
    <property type="protein sequence ID" value="CAH1171086.1"/>
    <property type="molecule type" value="Genomic_DNA"/>
</dbReference>
<comment type="function">
    <text evidence="5">Involved in transvection phenomena (= synapsis-dependent gene expression), where the synaptic pairing of chromosomes carrying genes with which zeste interacts influences the expression of these genes. Zeste binds to DNA and stimulates transcription from a nearby promoter.</text>
</comment>
<dbReference type="GO" id="GO:0005634">
    <property type="term" value="C:nucleus"/>
    <property type="evidence" value="ECO:0007669"/>
    <property type="project" value="TreeGrafter"/>
</dbReference>
<accession>A0A9P0DWI9</accession>
<comment type="subunit">
    <text evidence="1">Self-associates forming complexes of several hundred monomers.</text>
</comment>
<evidence type="ECO:0000313" key="7">
    <source>
        <dbReference type="EMBL" id="CAH1171086.1"/>
    </source>
</evidence>
<organism evidence="7 8">
    <name type="scientific">Phaedon cochleariae</name>
    <name type="common">Mustard beetle</name>
    <dbReference type="NCBI Taxonomy" id="80249"/>
    <lineage>
        <taxon>Eukaryota</taxon>
        <taxon>Metazoa</taxon>
        <taxon>Ecdysozoa</taxon>
        <taxon>Arthropoda</taxon>
        <taxon>Hexapoda</taxon>
        <taxon>Insecta</taxon>
        <taxon>Pterygota</taxon>
        <taxon>Neoptera</taxon>
        <taxon>Endopterygota</taxon>
        <taxon>Coleoptera</taxon>
        <taxon>Polyphaga</taxon>
        <taxon>Cucujiformia</taxon>
        <taxon>Chrysomeloidea</taxon>
        <taxon>Chrysomelidae</taxon>
        <taxon>Chrysomelinae</taxon>
        <taxon>Chrysomelini</taxon>
        <taxon>Phaedon</taxon>
    </lineage>
</organism>
<feature type="domain" description="Myb/SANT-like DNA-binding" evidence="6">
    <location>
        <begin position="9"/>
        <end position="81"/>
    </location>
</feature>
<evidence type="ECO:0000259" key="6">
    <source>
        <dbReference type="Pfam" id="PF13873"/>
    </source>
</evidence>
<protein>
    <recommendedName>
        <fullName evidence="2">Regulatory protein zeste</fullName>
    </recommendedName>
</protein>
<evidence type="ECO:0000256" key="5">
    <source>
        <dbReference type="ARBA" id="ARBA00025466"/>
    </source>
</evidence>
<proteinExistence type="predicted"/>
<reference evidence="7" key="2">
    <citation type="submission" date="2022-10" db="EMBL/GenBank/DDBJ databases">
        <authorList>
            <consortium name="ENA_rothamsted_submissions"/>
            <consortium name="culmorum"/>
            <person name="King R."/>
        </authorList>
    </citation>
    <scope>NUCLEOTIDE SEQUENCE</scope>
</reference>
<evidence type="ECO:0000256" key="1">
    <source>
        <dbReference type="ARBA" id="ARBA00011764"/>
    </source>
</evidence>
<dbReference type="InterPro" id="IPR028002">
    <property type="entry name" value="Myb_DNA-bind_5"/>
</dbReference>
<evidence type="ECO:0000313" key="8">
    <source>
        <dbReference type="Proteomes" id="UP001153737"/>
    </source>
</evidence>
<dbReference type="PANTHER" id="PTHR23098:SF23">
    <property type="entry name" value="MYB-RELATED TRANSCRIPTION FACTOR, PARTNER OF PROFILIN-LIKE ISOFORM X2-RELATED"/>
    <property type="match status" value="1"/>
</dbReference>
<evidence type="ECO:0000256" key="3">
    <source>
        <dbReference type="ARBA" id="ARBA00023015"/>
    </source>
</evidence>
<keyword evidence="3" id="KW-0805">Transcription regulation</keyword>
<evidence type="ECO:0000256" key="2">
    <source>
        <dbReference type="ARBA" id="ARBA00016807"/>
    </source>
</evidence>
<dbReference type="PANTHER" id="PTHR23098">
    <property type="entry name" value="AGAP001331-PA-RELATED"/>
    <property type="match status" value="1"/>
</dbReference>
<evidence type="ECO:0000256" key="4">
    <source>
        <dbReference type="ARBA" id="ARBA00023163"/>
    </source>
</evidence>
<reference evidence="7" key="1">
    <citation type="submission" date="2022-01" db="EMBL/GenBank/DDBJ databases">
        <authorList>
            <person name="King R."/>
        </authorList>
    </citation>
    <scope>NUCLEOTIDE SEQUENCE</scope>
</reference>
<sequence length="247" mass="28688">MDKETSLYCSQQQKNELVQLLQSQQYAVLLTGKFTGNFTFKEAQEKWKEIASILNSIPGCNKDWKHWRKTWQDIRSKTKKRQVDQTKYTRGIGGGPSTKCPLNENEKKIVSLINPTEITGNMNILETDITFSFEDIQQEVDIPDIDVSELVDENAALVQIPICNQGNDIPKSDHQYCEAKEQKITEKTPRSIPIQKQRFKESLIASRQLTSLAKEKLHYKKEYYDKKIILMERQIIALEKLVECFKK</sequence>
<gene>
    <name evidence="7" type="ORF">PHAECO_LOCUS9372</name>
</gene>
<dbReference type="AlphaFoldDB" id="A0A9P0DWI9"/>
<dbReference type="Pfam" id="PF13873">
    <property type="entry name" value="Myb_DNA-bind_5"/>
    <property type="match status" value="1"/>
</dbReference>